<dbReference type="Pfam" id="PF01925">
    <property type="entry name" value="TauE"/>
    <property type="match status" value="1"/>
</dbReference>
<evidence type="ECO:0000256" key="5">
    <source>
        <dbReference type="RuleBase" id="RU363041"/>
    </source>
</evidence>
<dbReference type="InterPro" id="IPR051598">
    <property type="entry name" value="TSUP/Inactive_protease-like"/>
</dbReference>
<feature type="transmembrane region" description="Helical" evidence="5">
    <location>
        <begin position="71"/>
        <end position="90"/>
    </location>
</feature>
<comment type="similarity">
    <text evidence="5">Belongs to the 4-toluene sulfonate uptake permease (TSUP) (TC 2.A.102) family.</text>
</comment>
<feature type="transmembrane region" description="Helical" evidence="5">
    <location>
        <begin position="110"/>
        <end position="128"/>
    </location>
</feature>
<evidence type="ECO:0000256" key="4">
    <source>
        <dbReference type="ARBA" id="ARBA00023136"/>
    </source>
</evidence>
<feature type="transmembrane region" description="Helical" evidence="5">
    <location>
        <begin position="140"/>
        <end position="168"/>
    </location>
</feature>
<keyword evidence="2 5" id="KW-0812">Transmembrane</keyword>
<evidence type="ECO:0000256" key="2">
    <source>
        <dbReference type="ARBA" id="ARBA00022692"/>
    </source>
</evidence>
<gene>
    <name evidence="6" type="ORF">SAMN04488132_102112</name>
</gene>
<dbReference type="Proteomes" id="UP000190888">
    <property type="component" value="Unassembled WGS sequence"/>
</dbReference>
<keyword evidence="3 5" id="KW-1133">Transmembrane helix</keyword>
<accession>A0A1T4KTX3</accession>
<dbReference type="AlphaFoldDB" id="A0A1T4KTX3"/>
<keyword evidence="7" id="KW-1185">Reference proteome</keyword>
<sequence>MNITGYLASVLIGISLGLIGGGGSILTMPVLVYLFRLDVAAATVYSLFVVGSASTAGSLSYFRKGLVSLRTALLFGIPSITGVYLTRRYLVPAIPQQIFSIGQFTITRSMLLMVLFAVLMILAARSMIRKQQQAKENANVLLMIVQGTFIGMLTGLVGAGGGFLIIPALVNLLGMPMKKAVGTSLVVIAINSLAGFLFSAEGLVIQWKLLLSITVIAVAGILIGSWLAGRINGSKLKPGFGWFILVMGVYIILRETVFK</sequence>
<feature type="transmembrane region" description="Helical" evidence="5">
    <location>
        <begin position="210"/>
        <end position="228"/>
    </location>
</feature>
<feature type="transmembrane region" description="Helical" evidence="5">
    <location>
        <begin position="180"/>
        <end position="198"/>
    </location>
</feature>
<keyword evidence="4 5" id="KW-0472">Membrane</keyword>
<name>A0A1T4KTX3_9BACT</name>
<dbReference type="InterPro" id="IPR002781">
    <property type="entry name" value="TM_pro_TauE-like"/>
</dbReference>
<feature type="transmembrane region" description="Helical" evidence="5">
    <location>
        <begin position="39"/>
        <end position="59"/>
    </location>
</feature>
<comment type="subcellular location">
    <subcellularLocation>
        <location evidence="5">Cell membrane</location>
        <topology evidence="5">Multi-pass membrane protein</topology>
    </subcellularLocation>
    <subcellularLocation>
        <location evidence="1">Membrane</location>
        <topology evidence="1">Multi-pass membrane protein</topology>
    </subcellularLocation>
</comment>
<keyword evidence="5" id="KW-1003">Cell membrane</keyword>
<dbReference type="RefSeq" id="WP_078830090.1">
    <property type="nucleotide sequence ID" value="NZ_FUWH01000002.1"/>
</dbReference>
<organism evidence="6 7">
    <name type="scientific">Sediminibacterium ginsengisoli</name>
    <dbReference type="NCBI Taxonomy" id="413434"/>
    <lineage>
        <taxon>Bacteria</taxon>
        <taxon>Pseudomonadati</taxon>
        <taxon>Bacteroidota</taxon>
        <taxon>Chitinophagia</taxon>
        <taxon>Chitinophagales</taxon>
        <taxon>Chitinophagaceae</taxon>
        <taxon>Sediminibacterium</taxon>
    </lineage>
</organism>
<reference evidence="6 7" key="1">
    <citation type="submission" date="2017-02" db="EMBL/GenBank/DDBJ databases">
        <authorList>
            <person name="Peterson S.W."/>
        </authorList>
    </citation>
    <scope>NUCLEOTIDE SEQUENCE [LARGE SCALE GENOMIC DNA]</scope>
    <source>
        <strain evidence="6 7">DSM 22335</strain>
    </source>
</reference>
<evidence type="ECO:0000256" key="1">
    <source>
        <dbReference type="ARBA" id="ARBA00004141"/>
    </source>
</evidence>
<evidence type="ECO:0000256" key="3">
    <source>
        <dbReference type="ARBA" id="ARBA00022989"/>
    </source>
</evidence>
<dbReference type="PANTHER" id="PTHR43701:SF2">
    <property type="entry name" value="MEMBRANE TRANSPORTER PROTEIN YJNA-RELATED"/>
    <property type="match status" value="1"/>
</dbReference>
<feature type="transmembrane region" description="Helical" evidence="5">
    <location>
        <begin position="240"/>
        <end position="257"/>
    </location>
</feature>
<protein>
    <recommendedName>
        <fullName evidence="5">Probable membrane transporter protein</fullName>
    </recommendedName>
</protein>
<evidence type="ECO:0000313" key="6">
    <source>
        <dbReference type="EMBL" id="SJZ45881.1"/>
    </source>
</evidence>
<dbReference type="OrthoDB" id="8559161at2"/>
<dbReference type="GO" id="GO:0005886">
    <property type="term" value="C:plasma membrane"/>
    <property type="evidence" value="ECO:0007669"/>
    <property type="project" value="UniProtKB-SubCell"/>
</dbReference>
<dbReference type="EMBL" id="FUWH01000002">
    <property type="protein sequence ID" value="SJZ45881.1"/>
    <property type="molecule type" value="Genomic_DNA"/>
</dbReference>
<evidence type="ECO:0000313" key="7">
    <source>
        <dbReference type="Proteomes" id="UP000190888"/>
    </source>
</evidence>
<dbReference type="STRING" id="413434.SAMN04488132_102112"/>
<feature type="transmembrane region" description="Helical" evidence="5">
    <location>
        <begin position="7"/>
        <end position="33"/>
    </location>
</feature>
<proteinExistence type="inferred from homology"/>
<dbReference type="PANTHER" id="PTHR43701">
    <property type="entry name" value="MEMBRANE TRANSPORTER PROTEIN MJ0441-RELATED"/>
    <property type="match status" value="1"/>
</dbReference>